<dbReference type="PANTHER" id="PTHR33146:SF10">
    <property type="entry name" value="STRAND-SPECIFIC NUCLEASE, PUTATIVE-RELATED"/>
    <property type="match status" value="1"/>
</dbReference>
<keyword evidence="5" id="KW-1015">Disulfide bond</keyword>
<dbReference type="Gene3D" id="1.10.575.10">
    <property type="entry name" value="P1 Nuclease"/>
    <property type="match status" value="1"/>
</dbReference>
<evidence type="ECO:0000256" key="3">
    <source>
        <dbReference type="ARBA" id="ARBA00022759"/>
    </source>
</evidence>
<keyword evidence="4" id="KW-0378">Hydrolase</keyword>
<evidence type="ECO:0000313" key="8">
    <source>
        <dbReference type="Proteomes" id="UP000198510"/>
    </source>
</evidence>
<dbReference type="GO" id="GO:0046872">
    <property type="term" value="F:metal ion binding"/>
    <property type="evidence" value="ECO:0007669"/>
    <property type="project" value="UniProtKB-KW"/>
</dbReference>
<evidence type="ECO:0000256" key="5">
    <source>
        <dbReference type="ARBA" id="ARBA00023157"/>
    </source>
</evidence>
<dbReference type="GO" id="GO:0006308">
    <property type="term" value="P:DNA catabolic process"/>
    <property type="evidence" value="ECO:0007669"/>
    <property type="project" value="InterPro"/>
</dbReference>
<name>A0A1G9HD21_9BACT</name>
<dbReference type="InterPro" id="IPR008947">
    <property type="entry name" value="PLipase_C/P1_nuclease_dom_sf"/>
</dbReference>
<organism evidence="7 8">
    <name type="scientific">Catalinimonas alkaloidigena</name>
    <dbReference type="NCBI Taxonomy" id="1075417"/>
    <lineage>
        <taxon>Bacteria</taxon>
        <taxon>Pseudomonadati</taxon>
        <taxon>Bacteroidota</taxon>
        <taxon>Cytophagia</taxon>
        <taxon>Cytophagales</taxon>
        <taxon>Catalimonadaceae</taxon>
        <taxon>Catalinimonas</taxon>
    </lineage>
</organism>
<evidence type="ECO:0000256" key="6">
    <source>
        <dbReference type="ARBA" id="ARBA00023180"/>
    </source>
</evidence>
<evidence type="ECO:0000313" key="7">
    <source>
        <dbReference type="EMBL" id="SDL10614.1"/>
    </source>
</evidence>
<dbReference type="InterPro" id="IPR003154">
    <property type="entry name" value="S1/P1nuclease"/>
</dbReference>
<dbReference type="OrthoDB" id="267579at2"/>
<keyword evidence="3" id="KW-0255">Endonuclease</keyword>
<dbReference type="STRING" id="1075417.SAMN05421823_104391"/>
<dbReference type="GO" id="GO:0016788">
    <property type="term" value="F:hydrolase activity, acting on ester bonds"/>
    <property type="evidence" value="ECO:0007669"/>
    <property type="project" value="InterPro"/>
</dbReference>
<evidence type="ECO:0000256" key="2">
    <source>
        <dbReference type="ARBA" id="ARBA00022723"/>
    </source>
</evidence>
<dbReference type="GO" id="GO:0003676">
    <property type="term" value="F:nucleic acid binding"/>
    <property type="evidence" value="ECO:0007669"/>
    <property type="project" value="InterPro"/>
</dbReference>
<dbReference type="PANTHER" id="PTHR33146">
    <property type="entry name" value="ENDONUCLEASE 4"/>
    <property type="match status" value="1"/>
</dbReference>
<dbReference type="GO" id="GO:0004519">
    <property type="term" value="F:endonuclease activity"/>
    <property type="evidence" value="ECO:0007669"/>
    <property type="project" value="UniProtKB-KW"/>
</dbReference>
<keyword evidence="8" id="KW-1185">Reference proteome</keyword>
<keyword evidence="6" id="KW-0325">Glycoprotein</keyword>
<keyword evidence="1" id="KW-0540">Nuclease</keyword>
<proteinExistence type="predicted"/>
<gene>
    <name evidence="7" type="ORF">SAMN05421823_104391</name>
</gene>
<protein>
    <submittedName>
        <fullName evidence="7">S1/P1 Nuclease</fullName>
    </submittedName>
</protein>
<dbReference type="CDD" id="cd11010">
    <property type="entry name" value="S1-P1_nuclease"/>
    <property type="match status" value="1"/>
</dbReference>
<dbReference type="SUPFAM" id="SSF48537">
    <property type="entry name" value="Phospholipase C/P1 nuclease"/>
    <property type="match status" value="1"/>
</dbReference>
<reference evidence="7 8" key="1">
    <citation type="submission" date="2016-10" db="EMBL/GenBank/DDBJ databases">
        <authorList>
            <person name="de Groot N.N."/>
        </authorList>
    </citation>
    <scope>NUCLEOTIDE SEQUENCE [LARGE SCALE GENOMIC DNA]</scope>
    <source>
        <strain evidence="7 8">DSM 25186</strain>
    </source>
</reference>
<sequence length="312" mass="35147">MYALKLLLALLVRNGWMCCLWLGLVVAPVHAWTRAGHMVSGALAYRYLAQGHPDVIPQVLALLKAHPQYAAWEEESRQLADPSAEVQQQFIFMAAAKWADETRNTPHYHPTWHYVNPPLSATRQTPVPIAEAQPPENILYAYQRNLGIFRADTTAEARAIALAWLFHLVGDLHQPLHTAAFFSDQFPEGDRGGNLFFIRPTEADTTINLHYFWDGLVLQSEQPHDVAQAARRLYQRGKWLPPVALDTLDATIYPESYDLALWAYRHGTLPAGVDRDHGAVLPPDYPNLARKLAAGRMVLAGWRLAEVLRQLV</sequence>
<accession>A0A1G9HD21</accession>
<dbReference type="AlphaFoldDB" id="A0A1G9HD21"/>
<dbReference type="Proteomes" id="UP000198510">
    <property type="component" value="Unassembled WGS sequence"/>
</dbReference>
<dbReference type="EMBL" id="FNFO01000004">
    <property type="protein sequence ID" value="SDL10614.1"/>
    <property type="molecule type" value="Genomic_DNA"/>
</dbReference>
<keyword evidence="2" id="KW-0479">Metal-binding</keyword>
<dbReference type="Pfam" id="PF02265">
    <property type="entry name" value="S1-P1_nuclease"/>
    <property type="match status" value="1"/>
</dbReference>
<evidence type="ECO:0000256" key="4">
    <source>
        <dbReference type="ARBA" id="ARBA00022801"/>
    </source>
</evidence>
<evidence type="ECO:0000256" key="1">
    <source>
        <dbReference type="ARBA" id="ARBA00022722"/>
    </source>
</evidence>
<dbReference type="RefSeq" id="WP_089682465.1">
    <property type="nucleotide sequence ID" value="NZ_FNFO01000004.1"/>
</dbReference>